<dbReference type="PANTHER" id="PTHR33121:SF15">
    <property type="entry name" value="BLUE LIGHT- AND TEMPERATURE-REGULATED ANTIREPRESSOR BLUF"/>
    <property type="match status" value="1"/>
</dbReference>
<feature type="domain" description="EAL" evidence="2">
    <location>
        <begin position="375"/>
        <end position="622"/>
    </location>
</feature>
<keyword evidence="1" id="KW-0812">Transmembrane</keyword>
<keyword evidence="1" id="KW-1133">Transmembrane helix</keyword>
<dbReference type="Pfam" id="PF00990">
    <property type="entry name" value="GGDEF"/>
    <property type="match status" value="1"/>
</dbReference>
<dbReference type="PROSITE" id="PS50883">
    <property type="entry name" value="EAL"/>
    <property type="match status" value="1"/>
</dbReference>
<dbReference type="GO" id="GO:0071111">
    <property type="term" value="F:cyclic-guanylate-specific phosphodiesterase activity"/>
    <property type="evidence" value="ECO:0007669"/>
    <property type="project" value="InterPro"/>
</dbReference>
<dbReference type="SMART" id="SM00052">
    <property type="entry name" value="EAL"/>
    <property type="match status" value="1"/>
</dbReference>
<dbReference type="AlphaFoldDB" id="A0A1S1MV70"/>
<evidence type="ECO:0000313" key="4">
    <source>
        <dbReference type="Proteomes" id="UP000179786"/>
    </source>
</evidence>
<name>A0A1S1MV70_9GAMM</name>
<dbReference type="InterPro" id="IPR050706">
    <property type="entry name" value="Cyclic-di-GMP_PDE-like"/>
</dbReference>
<dbReference type="Gene3D" id="3.20.20.450">
    <property type="entry name" value="EAL domain"/>
    <property type="match status" value="1"/>
</dbReference>
<protein>
    <recommendedName>
        <fullName evidence="2">EAL domain-containing protein</fullName>
    </recommendedName>
</protein>
<evidence type="ECO:0000313" key="3">
    <source>
        <dbReference type="EMBL" id="OHU92785.1"/>
    </source>
</evidence>
<feature type="transmembrane region" description="Helical" evidence="1">
    <location>
        <begin position="192"/>
        <end position="211"/>
    </location>
</feature>
<dbReference type="CDD" id="cd01948">
    <property type="entry name" value="EAL"/>
    <property type="match status" value="1"/>
</dbReference>
<dbReference type="EMBL" id="MKJU01000006">
    <property type="protein sequence ID" value="OHU92785.1"/>
    <property type="molecule type" value="Genomic_DNA"/>
</dbReference>
<evidence type="ECO:0000256" key="1">
    <source>
        <dbReference type="SAM" id="Phobius"/>
    </source>
</evidence>
<gene>
    <name evidence="3" type="ORF">BET10_04865</name>
</gene>
<dbReference type="Pfam" id="PF00563">
    <property type="entry name" value="EAL"/>
    <property type="match status" value="1"/>
</dbReference>
<dbReference type="InterPro" id="IPR000160">
    <property type="entry name" value="GGDEF_dom"/>
</dbReference>
<dbReference type="OrthoDB" id="5894408at2"/>
<dbReference type="Proteomes" id="UP000179786">
    <property type="component" value="Unassembled WGS sequence"/>
</dbReference>
<feature type="transmembrane region" description="Helical" evidence="1">
    <location>
        <begin position="7"/>
        <end position="28"/>
    </location>
</feature>
<dbReference type="InterPro" id="IPR043128">
    <property type="entry name" value="Rev_trsase/Diguanyl_cyclase"/>
</dbReference>
<proteinExistence type="predicted"/>
<evidence type="ECO:0000259" key="2">
    <source>
        <dbReference type="PROSITE" id="PS50883"/>
    </source>
</evidence>
<dbReference type="SMART" id="SM00267">
    <property type="entry name" value="GGDEF"/>
    <property type="match status" value="1"/>
</dbReference>
<dbReference type="STRING" id="1859457.BET10_04865"/>
<reference evidence="3 4" key="1">
    <citation type="submission" date="2016-09" db="EMBL/GenBank/DDBJ databases">
        <title>Pseudoalteromonas amylolytica sp. nov., isolated from the surface seawater.</title>
        <authorList>
            <person name="Wu Y.-H."/>
            <person name="Cheng H."/>
            <person name="Jin X.-B."/>
            <person name="Wang C.-S."/>
            <person name="Xu X.-W."/>
        </authorList>
    </citation>
    <scope>NUCLEOTIDE SEQUENCE [LARGE SCALE GENOMIC DNA]</scope>
    <source>
        <strain evidence="3 4">JW1</strain>
    </source>
</reference>
<comment type="caution">
    <text evidence="3">The sequence shown here is derived from an EMBL/GenBank/DDBJ whole genome shotgun (WGS) entry which is preliminary data.</text>
</comment>
<keyword evidence="4" id="KW-1185">Reference proteome</keyword>
<dbReference type="Gene3D" id="3.30.70.270">
    <property type="match status" value="1"/>
</dbReference>
<dbReference type="InterPro" id="IPR001633">
    <property type="entry name" value="EAL_dom"/>
</dbReference>
<dbReference type="InterPro" id="IPR029787">
    <property type="entry name" value="Nucleotide_cyclase"/>
</dbReference>
<dbReference type="InterPro" id="IPR035919">
    <property type="entry name" value="EAL_sf"/>
</dbReference>
<accession>A0A1S1MV70</accession>
<keyword evidence="1" id="KW-0472">Membrane</keyword>
<dbReference type="PANTHER" id="PTHR33121">
    <property type="entry name" value="CYCLIC DI-GMP PHOSPHODIESTERASE PDEF"/>
    <property type="match status" value="1"/>
</dbReference>
<organism evidence="3 4">
    <name type="scientific">Pseudoalteromonas amylolytica</name>
    <dbReference type="NCBI Taxonomy" id="1859457"/>
    <lineage>
        <taxon>Bacteria</taxon>
        <taxon>Pseudomonadati</taxon>
        <taxon>Pseudomonadota</taxon>
        <taxon>Gammaproteobacteria</taxon>
        <taxon>Alteromonadales</taxon>
        <taxon>Pseudoalteromonadaceae</taxon>
        <taxon>Pseudoalteromonas</taxon>
    </lineage>
</organism>
<sequence>MYRKTSAMTWSLVGFLLFISSLIGYVAYTYQSTRQAIMDNIDKQLLHAAKSAQLIIGDDYHTQLSSVSPHEYQQKSAQLTALAQAVGVEYVYTMIYRAPDVYFTASSYTKSDLRQNRLTQFLDRYEEATAINKAAFRSTEPVFEVSKDQWGHFKSIFIPYIAPDGTPYITGADITIGKVDALLQESVTKATLTASFFFFIAVLVAALYLQLYRKSMSTDPRTGFANRVALERDLSKKQDQHLALAIVTVDELEDIIGFYGTQVGDLALQKVMTYFKRFTHPHQVYRLATSKLVIMSNIKDGEAYLSQLIADFPKSSPVLTNPHLYIQLHAGIASGNKSLLLENASIACRQAKQTQQTVCLFSVDSQDARLKQKNHLAIANILQDAFDSERIATYFTPRVNPKTEQILQHGCSARIITEQGAILKTESFSEVVRQSRLQSKLTRSIFTQCITHFRKTTSAWSIKLSFQDATDPQLLDFIDQELRRYPQPQLITFELDEKDVLDNFNAMAVCINVLKSKGVKVSINAVSSGLLTVSRVMKLNIDMLLLDEALTTYIAEDEQVFEFIQNIAKLCGDKHILLLVAGVESEQQYARLSEAGVDLVEGPYIARAAPHVCNKLRQLNNQARA</sequence>
<dbReference type="SUPFAM" id="SSF141868">
    <property type="entry name" value="EAL domain-like"/>
    <property type="match status" value="1"/>
</dbReference>
<dbReference type="RefSeq" id="WP_070983345.1">
    <property type="nucleotide sequence ID" value="NZ_MKJU01000006.1"/>
</dbReference>
<dbReference type="SUPFAM" id="SSF55073">
    <property type="entry name" value="Nucleotide cyclase"/>
    <property type="match status" value="1"/>
</dbReference>